<keyword evidence="5" id="KW-1133">Transmembrane helix</keyword>
<evidence type="ECO:0000256" key="5">
    <source>
        <dbReference type="ARBA" id="ARBA00022989"/>
    </source>
</evidence>
<evidence type="ECO:0000256" key="3">
    <source>
        <dbReference type="ARBA" id="ARBA00022475"/>
    </source>
</evidence>
<dbReference type="GO" id="GO:0005509">
    <property type="term" value="F:calcium ion binding"/>
    <property type="evidence" value="ECO:0007669"/>
    <property type="project" value="InterPro"/>
</dbReference>
<keyword evidence="6" id="KW-0472">Membrane</keyword>
<sequence length="530" mass="61240">MIKKIIIVLFIISILLIPSIHAKNSNINSEIKDRYSGHIFIKQIFSPQLKKEYDKDHSGYLDFSEFLKLLDENMMKLNFTPAGNYFLIFHNLTIDGRNPIVNLKGIHKYENYSFPMPVNTSSYYAISFNFTFYLNGTYDHTLKISLPDVSGMFSIALPKNDTILQSNLIDSITEKNKIKGRFDSSIIIKFREEYYYRMSIYAYSFLAALIGVFVFIAYKFRGGRVKGIKLLIRSTLRNLFALFIVLTILFYILWVFGPPPQVRVGGISDIVMRFYIIKYYHLDRPWYDQYLNWWHLILTGGITKGVNWGTQPIDLKNAIIVSLTIFILTTVITYFSSLYLAIRKKSPRSLDIYAAIFLALYSIPTFYASLVILQTFQNWPLLYDALVSPTNGWQEGIRIIIASLILSLLTIARPYLIAHSIANREYMEPYVKTFQAVGLTPKRIKKFIKKSTMIPTMTDLVLNFGWILTAQVFLEVIFHIKGIGLILFKGTINGNPFQIQIAIIYFSLVMIAASIFSDIVIYFLDPRVRR</sequence>
<dbReference type="RefSeq" id="WP_008084310.1">
    <property type="nucleotide sequence ID" value="NC_013926.1"/>
</dbReference>
<gene>
    <name evidence="7" type="ordered locus">Aboo_0921</name>
</gene>
<name>B5IDB6_ACIB4</name>
<dbReference type="Pfam" id="PF00528">
    <property type="entry name" value="BPD_transp_1"/>
    <property type="match status" value="1"/>
</dbReference>
<dbReference type="SUPFAM" id="SSF47473">
    <property type="entry name" value="EF-hand"/>
    <property type="match status" value="1"/>
</dbReference>
<dbReference type="eggNOG" id="arCOG00751">
    <property type="taxonomic scope" value="Archaea"/>
</dbReference>
<comment type="subcellular location">
    <subcellularLocation>
        <location evidence="1">Cell membrane</location>
        <topology evidence="1">Multi-pass membrane protein</topology>
    </subcellularLocation>
</comment>
<dbReference type="PROSITE" id="PS00018">
    <property type="entry name" value="EF_HAND_1"/>
    <property type="match status" value="1"/>
</dbReference>
<dbReference type="GO" id="GO:0005886">
    <property type="term" value="C:plasma membrane"/>
    <property type="evidence" value="ECO:0007669"/>
    <property type="project" value="UniProtKB-SubCell"/>
</dbReference>
<proteinExistence type="predicted"/>
<dbReference type="InterPro" id="IPR011992">
    <property type="entry name" value="EF-hand-dom_pair"/>
</dbReference>
<organism evidence="7 8">
    <name type="scientific">Aciduliprofundum boonei (strain DSM 19572 / T469)</name>
    <dbReference type="NCBI Taxonomy" id="439481"/>
    <lineage>
        <taxon>Archaea</taxon>
        <taxon>Methanobacteriati</taxon>
        <taxon>Thermoplasmatota</taxon>
        <taxon>DHVE2 group</taxon>
        <taxon>Candidatus Aciduliprofundum</taxon>
    </lineage>
</organism>
<dbReference type="PROSITE" id="PS50222">
    <property type="entry name" value="EF_HAND_2"/>
    <property type="match status" value="1"/>
</dbReference>
<dbReference type="GeneID" id="8827874"/>
<evidence type="ECO:0000256" key="2">
    <source>
        <dbReference type="ARBA" id="ARBA00022448"/>
    </source>
</evidence>
<dbReference type="GO" id="GO:0055085">
    <property type="term" value="P:transmembrane transport"/>
    <property type="evidence" value="ECO:0007669"/>
    <property type="project" value="InterPro"/>
</dbReference>
<evidence type="ECO:0000256" key="1">
    <source>
        <dbReference type="ARBA" id="ARBA00004651"/>
    </source>
</evidence>
<evidence type="ECO:0000313" key="8">
    <source>
        <dbReference type="Proteomes" id="UP000001400"/>
    </source>
</evidence>
<dbReference type="PANTHER" id="PTHR43163:SF6">
    <property type="entry name" value="DIPEPTIDE TRANSPORT SYSTEM PERMEASE PROTEIN DPPB-RELATED"/>
    <property type="match status" value="1"/>
</dbReference>
<evidence type="ECO:0000256" key="4">
    <source>
        <dbReference type="ARBA" id="ARBA00022692"/>
    </source>
</evidence>
<protein>
    <submittedName>
        <fullName evidence="7">Binding-protein-dependent transport systems inner membrane component</fullName>
    </submittedName>
</protein>
<evidence type="ECO:0000256" key="6">
    <source>
        <dbReference type="ARBA" id="ARBA00023136"/>
    </source>
</evidence>
<dbReference type="OrthoDB" id="44105at2157"/>
<keyword evidence="8" id="KW-1185">Reference proteome</keyword>
<dbReference type="HOGENOM" id="CLU_513522_0_0_2"/>
<evidence type="ECO:0000313" key="7">
    <source>
        <dbReference type="EMBL" id="ADD08730.1"/>
    </source>
</evidence>
<keyword evidence="2" id="KW-0813">Transport</keyword>
<dbReference type="InterPro" id="IPR002048">
    <property type="entry name" value="EF_hand_dom"/>
</dbReference>
<keyword evidence="3" id="KW-1003">Cell membrane</keyword>
<dbReference type="CDD" id="cd06261">
    <property type="entry name" value="TM_PBP2"/>
    <property type="match status" value="1"/>
</dbReference>
<dbReference type="AlphaFoldDB" id="B5IDB6"/>
<dbReference type="InterPro" id="IPR000515">
    <property type="entry name" value="MetI-like"/>
</dbReference>
<dbReference type="KEGG" id="abi:Aboo_0921"/>
<dbReference type="PANTHER" id="PTHR43163">
    <property type="entry name" value="DIPEPTIDE TRANSPORT SYSTEM PERMEASE PROTEIN DPPB-RELATED"/>
    <property type="match status" value="1"/>
</dbReference>
<dbReference type="EMBL" id="CP001941">
    <property type="protein sequence ID" value="ADD08730.1"/>
    <property type="molecule type" value="Genomic_DNA"/>
</dbReference>
<accession>B5IDB6</accession>
<dbReference type="STRING" id="439481.Aboo_0921"/>
<keyword evidence="4" id="KW-0812">Transmembrane</keyword>
<reference evidence="7" key="1">
    <citation type="submission" date="2010-02" db="EMBL/GenBank/DDBJ databases">
        <title>Complete sequence of Aciduliprofundum boonei T469.</title>
        <authorList>
            <consortium name="US DOE Joint Genome Institute"/>
            <person name="Lucas S."/>
            <person name="Copeland A."/>
            <person name="Lapidus A."/>
            <person name="Cheng J.-F."/>
            <person name="Bruce D."/>
            <person name="Goodwin L."/>
            <person name="Pitluck S."/>
            <person name="Saunders E."/>
            <person name="Detter J.C."/>
            <person name="Han C."/>
            <person name="Tapia R."/>
            <person name="Land M."/>
            <person name="Hauser L."/>
            <person name="Kyrpides N."/>
            <person name="Mikhailova N."/>
            <person name="Flores G."/>
            <person name="Reysenbach A.-L."/>
            <person name="Woyke T."/>
        </authorList>
    </citation>
    <scope>NUCLEOTIDE SEQUENCE</scope>
    <source>
        <strain evidence="7">T469</strain>
    </source>
</reference>
<dbReference type="Proteomes" id="UP000001400">
    <property type="component" value="Chromosome"/>
</dbReference>
<dbReference type="InterPro" id="IPR018247">
    <property type="entry name" value="EF_Hand_1_Ca_BS"/>
</dbReference>